<proteinExistence type="predicted"/>
<dbReference type="GO" id="GO:0020037">
    <property type="term" value="F:heme binding"/>
    <property type="evidence" value="ECO:0007669"/>
    <property type="project" value="InterPro"/>
</dbReference>
<evidence type="ECO:0000256" key="2">
    <source>
        <dbReference type="ARBA" id="ARBA00022617"/>
    </source>
</evidence>
<keyword evidence="7" id="KW-0732">Signal</keyword>
<keyword evidence="3 6" id="KW-0479">Metal-binding</keyword>
<dbReference type="GO" id="GO:0005506">
    <property type="term" value="F:iron ion binding"/>
    <property type="evidence" value="ECO:0007669"/>
    <property type="project" value="InterPro"/>
</dbReference>
<evidence type="ECO:0000256" key="4">
    <source>
        <dbReference type="ARBA" id="ARBA00022982"/>
    </source>
</evidence>
<protein>
    <submittedName>
        <fullName evidence="9">Cytochrome C biogenesis protein CcsA</fullName>
    </submittedName>
</protein>
<keyword evidence="2 6" id="KW-0349">Heme</keyword>
<evidence type="ECO:0000313" key="9">
    <source>
        <dbReference type="EMBL" id="AWI53951.1"/>
    </source>
</evidence>
<dbReference type="SUPFAM" id="SSF46626">
    <property type="entry name" value="Cytochrome c"/>
    <property type="match status" value="1"/>
</dbReference>
<keyword evidence="1" id="KW-0813">Transport</keyword>
<feature type="signal peptide" evidence="7">
    <location>
        <begin position="1"/>
        <end position="22"/>
    </location>
</feature>
<keyword evidence="10" id="KW-1185">Reference proteome</keyword>
<reference evidence="9 10" key="1">
    <citation type="submission" date="2018-05" db="EMBL/GenBank/DDBJ databases">
        <title>complete genome sequence of Aquabacterium olei NBRC 110486.</title>
        <authorList>
            <person name="Tang B."/>
            <person name="Chang J."/>
            <person name="Zhang L."/>
            <person name="Yang H."/>
        </authorList>
    </citation>
    <scope>NUCLEOTIDE SEQUENCE [LARGE SCALE GENOMIC DNA]</scope>
    <source>
        <strain evidence="9 10">NBRC 110486</strain>
    </source>
</reference>
<feature type="domain" description="Cytochrome c" evidence="8">
    <location>
        <begin position="18"/>
        <end position="103"/>
    </location>
</feature>
<feature type="binding site" description="covalent" evidence="6">
    <location>
        <position position="32"/>
    </location>
    <ligand>
        <name>heme c</name>
        <dbReference type="ChEBI" id="CHEBI:61717"/>
    </ligand>
</feature>
<dbReference type="GO" id="GO:0009055">
    <property type="term" value="F:electron transfer activity"/>
    <property type="evidence" value="ECO:0007669"/>
    <property type="project" value="InterPro"/>
</dbReference>
<dbReference type="Gene3D" id="1.10.760.10">
    <property type="entry name" value="Cytochrome c-like domain"/>
    <property type="match status" value="1"/>
</dbReference>
<gene>
    <name evidence="9" type="ORF">DEH84_11320</name>
</gene>
<keyword evidence="4" id="KW-0249">Electron transport</keyword>
<sequence>MKKLSTLVAAAALATLAAPAMASMELAQKKSCLACHGVEQKMIGPSYKDVAAKYKGQKGAEAKLVEKVLKGGKGAWGEIPMPANPQVSEAEAKELVHWILSLK</sequence>
<dbReference type="Proteomes" id="UP000244892">
    <property type="component" value="Chromosome"/>
</dbReference>
<organism evidence="9 10">
    <name type="scientific">Aquabacterium olei</name>
    <dbReference type="NCBI Taxonomy" id="1296669"/>
    <lineage>
        <taxon>Bacteria</taxon>
        <taxon>Pseudomonadati</taxon>
        <taxon>Pseudomonadota</taxon>
        <taxon>Betaproteobacteria</taxon>
        <taxon>Burkholderiales</taxon>
        <taxon>Aquabacterium</taxon>
    </lineage>
</organism>
<feature type="binding site" description="covalent" evidence="6">
    <location>
        <position position="36"/>
    </location>
    <ligand>
        <name>heme c</name>
        <dbReference type="ChEBI" id="CHEBI:61717"/>
    </ligand>
</feature>
<dbReference type="EMBL" id="CP029210">
    <property type="protein sequence ID" value="AWI53951.1"/>
    <property type="molecule type" value="Genomic_DNA"/>
</dbReference>
<dbReference type="InterPro" id="IPR036909">
    <property type="entry name" value="Cyt_c-like_dom_sf"/>
</dbReference>
<keyword evidence="5 6" id="KW-0408">Iron</keyword>
<feature type="binding site" description="covalent" evidence="6">
    <location>
        <position position="81"/>
    </location>
    <ligand>
        <name>heme c</name>
        <dbReference type="ChEBI" id="CHEBI:61717"/>
    </ligand>
</feature>
<dbReference type="Pfam" id="PF00034">
    <property type="entry name" value="Cytochrom_C"/>
    <property type="match status" value="1"/>
</dbReference>
<comment type="PTM">
    <text evidence="6">Binds 1 heme c group covalently per subunit.</text>
</comment>
<dbReference type="InterPro" id="IPR002324">
    <property type="entry name" value="Cyt_c_ID"/>
</dbReference>
<evidence type="ECO:0000313" key="10">
    <source>
        <dbReference type="Proteomes" id="UP000244892"/>
    </source>
</evidence>
<evidence type="ECO:0000256" key="3">
    <source>
        <dbReference type="ARBA" id="ARBA00022723"/>
    </source>
</evidence>
<dbReference type="AlphaFoldDB" id="A0A2U8FSA5"/>
<evidence type="ECO:0000256" key="1">
    <source>
        <dbReference type="ARBA" id="ARBA00022448"/>
    </source>
</evidence>
<accession>A0A2U8FSA5</accession>
<feature type="chain" id="PRO_5016090583" evidence="7">
    <location>
        <begin position="23"/>
        <end position="103"/>
    </location>
</feature>
<dbReference type="PRINTS" id="PR00606">
    <property type="entry name" value="CYTCHROMECID"/>
</dbReference>
<dbReference type="KEGG" id="aon:DEH84_11320"/>
<dbReference type="InterPro" id="IPR009056">
    <property type="entry name" value="Cyt_c-like_dom"/>
</dbReference>
<evidence type="ECO:0000259" key="8">
    <source>
        <dbReference type="PROSITE" id="PS51007"/>
    </source>
</evidence>
<evidence type="ECO:0000256" key="7">
    <source>
        <dbReference type="SAM" id="SignalP"/>
    </source>
</evidence>
<evidence type="ECO:0000256" key="6">
    <source>
        <dbReference type="PIRSR" id="PIRSR602324-1"/>
    </source>
</evidence>
<dbReference type="PROSITE" id="PS51007">
    <property type="entry name" value="CYTC"/>
    <property type="match status" value="1"/>
</dbReference>
<dbReference type="RefSeq" id="WP_109036947.1">
    <property type="nucleotide sequence ID" value="NZ_CP029210.1"/>
</dbReference>
<evidence type="ECO:0000256" key="5">
    <source>
        <dbReference type="ARBA" id="ARBA00023004"/>
    </source>
</evidence>
<name>A0A2U8FSA5_9BURK</name>
<dbReference type="OrthoDB" id="9814063at2"/>